<keyword evidence="12" id="KW-1185">Reference proteome</keyword>
<keyword evidence="9" id="KW-0131">Cell cycle</keyword>
<protein>
    <submittedName>
        <fullName evidence="11">Uncharacterized protein</fullName>
    </submittedName>
</protein>
<dbReference type="PANTHER" id="PTHR31570:SF1">
    <property type="entry name" value="HAUS AUGMIN-LIKE COMPLEX SUBUNIT 1"/>
    <property type="match status" value="1"/>
</dbReference>
<dbReference type="EMBL" id="GL447255">
    <property type="protein sequence ID" value="EFN86734.1"/>
    <property type="molecule type" value="Genomic_DNA"/>
</dbReference>
<gene>
    <name evidence="11" type="ORF">EAI_15481</name>
</gene>
<dbReference type="AlphaFoldDB" id="E2BC58"/>
<evidence type="ECO:0000256" key="6">
    <source>
        <dbReference type="ARBA" id="ARBA00022776"/>
    </source>
</evidence>
<accession>E2BC58</accession>
<evidence type="ECO:0000256" key="1">
    <source>
        <dbReference type="ARBA" id="ARBA00004186"/>
    </source>
</evidence>
<name>E2BC58_HARSA</name>
<dbReference type="GO" id="GO:0051225">
    <property type="term" value="P:spindle assembly"/>
    <property type="evidence" value="ECO:0007669"/>
    <property type="project" value="InterPro"/>
</dbReference>
<comment type="subcellular location">
    <subcellularLocation>
        <location evidence="1">Cytoplasm</location>
        <location evidence="1">Cytoskeleton</location>
        <location evidence="1">Spindle</location>
    </subcellularLocation>
</comment>
<evidence type="ECO:0000256" key="5">
    <source>
        <dbReference type="ARBA" id="ARBA00022701"/>
    </source>
</evidence>
<evidence type="ECO:0000256" key="3">
    <source>
        <dbReference type="ARBA" id="ARBA00022490"/>
    </source>
</evidence>
<evidence type="ECO:0000256" key="4">
    <source>
        <dbReference type="ARBA" id="ARBA00022618"/>
    </source>
</evidence>
<keyword evidence="3" id="KW-0963">Cytoplasm</keyword>
<keyword evidence="5" id="KW-0493">Microtubule</keyword>
<organism evidence="12">
    <name type="scientific">Harpegnathos saltator</name>
    <name type="common">Jerdon's jumping ant</name>
    <dbReference type="NCBI Taxonomy" id="610380"/>
    <lineage>
        <taxon>Eukaryota</taxon>
        <taxon>Metazoa</taxon>
        <taxon>Ecdysozoa</taxon>
        <taxon>Arthropoda</taxon>
        <taxon>Hexapoda</taxon>
        <taxon>Insecta</taxon>
        <taxon>Pterygota</taxon>
        <taxon>Neoptera</taxon>
        <taxon>Endopterygota</taxon>
        <taxon>Hymenoptera</taxon>
        <taxon>Apocrita</taxon>
        <taxon>Aculeata</taxon>
        <taxon>Formicoidea</taxon>
        <taxon>Formicidae</taxon>
        <taxon>Ponerinae</taxon>
        <taxon>Ponerini</taxon>
        <taxon>Harpegnathos</taxon>
    </lineage>
</organism>
<dbReference type="GO" id="GO:0051301">
    <property type="term" value="P:cell division"/>
    <property type="evidence" value="ECO:0007669"/>
    <property type="project" value="UniProtKB-KW"/>
</dbReference>
<dbReference type="KEGG" id="hst:105181173"/>
<evidence type="ECO:0000256" key="9">
    <source>
        <dbReference type="ARBA" id="ARBA00023306"/>
    </source>
</evidence>
<dbReference type="InterPro" id="IPR026243">
    <property type="entry name" value="HAUS1"/>
</dbReference>
<dbReference type="OMA" id="DKLFRNC"/>
<feature type="coiled-coil region" evidence="10">
    <location>
        <begin position="157"/>
        <end position="184"/>
    </location>
</feature>
<keyword evidence="7 10" id="KW-0175">Coiled coil</keyword>
<evidence type="ECO:0000256" key="8">
    <source>
        <dbReference type="ARBA" id="ARBA00023212"/>
    </source>
</evidence>
<evidence type="ECO:0000256" key="7">
    <source>
        <dbReference type="ARBA" id="ARBA00023054"/>
    </source>
</evidence>
<sequence length="249" mass="29460">MDSNSEQQGSSFSHNDSVFETSNHHNVEMRHLSKAIMETDQEHIALTKEIISFLSKINLEIKTLPNDIKEGLDRVASIMKVEKVLEFDETAMCVTKERRIIEEKARQQEEKKLFRRYNEIHRTLTRLLKKLSYLENSTHSLENTTITCKNDDLYCNMMFLSAKLKEYQETEKRLESDLTDMEVEEIYPEKIIEKYKLYLELLGNLANIKQFLDPYRDLPPNLAGAKLMLENKRKEFEQLERQIFGRMND</sequence>
<dbReference type="Proteomes" id="UP000008237">
    <property type="component" value="Unassembled WGS sequence"/>
</dbReference>
<keyword evidence="6" id="KW-0498">Mitosis</keyword>
<comment type="similarity">
    <text evidence="2">Belongs to the HAUS1 family.</text>
</comment>
<dbReference type="InParanoid" id="E2BC58"/>
<evidence type="ECO:0000256" key="10">
    <source>
        <dbReference type="SAM" id="Coils"/>
    </source>
</evidence>
<dbReference type="GO" id="GO:0070652">
    <property type="term" value="C:HAUS complex"/>
    <property type="evidence" value="ECO:0007669"/>
    <property type="project" value="InterPro"/>
</dbReference>
<dbReference type="PhylomeDB" id="E2BC58"/>
<keyword evidence="8" id="KW-0206">Cytoskeleton</keyword>
<dbReference type="GO" id="GO:0005819">
    <property type="term" value="C:spindle"/>
    <property type="evidence" value="ECO:0007669"/>
    <property type="project" value="UniProtKB-SubCell"/>
</dbReference>
<dbReference type="GO" id="GO:0005874">
    <property type="term" value="C:microtubule"/>
    <property type="evidence" value="ECO:0007669"/>
    <property type="project" value="UniProtKB-KW"/>
</dbReference>
<evidence type="ECO:0000256" key="2">
    <source>
        <dbReference type="ARBA" id="ARBA00005479"/>
    </source>
</evidence>
<dbReference type="OrthoDB" id="8185744at2759"/>
<keyword evidence="4" id="KW-0132">Cell division</keyword>
<dbReference type="Pfam" id="PF25762">
    <property type="entry name" value="HAUS1"/>
    <property type="match status" value="1"/>
</dbReference>
<evidence type="ECO:0000313" key="11">
    <source>
        <dbReference type="EMBL" id="EFN86734.1"/>
    </source>
</evidence>
<evidence type="ECO:0000313" key="12">
    <source>
        <dbReference type="Proteomes" id="UP000008237"/>
    </source>
</evidence>
<dbReference type="PANTHER" id="PTHR31570">
    <property type="entry name" value="HAUS AUGMIN-LIKE COMPLEX SUBUNIT 1"/>
    <property type="match status" value="1"/>
</dbReference>
<dbReference type="GO" id="GO:0005829">
    <property type="term" value="C:cytosol"/>
    <property type="evidence" value="ECO:0007669"/>
    <property type="project" value="TreeGrafter"/>
</dbReference>
<proteinExistence type="inferred from homology"/>
<reference evidence="11 12" key="1">
    <citation type="journal article" date="2010" name="Science">
        <title>Genomic comparison of the ants Camponotus floridanus and Harpegnathos saltator.</title>
        <authorList>
            <person name="Bonasio R."/>
            <person name="Zhang G."/>
            <person name="Ye C."/>
            <person name="Mutti N.S."/>
            <person name="Fang X."/>
            <person name="Qin N."/>
            <person name="Donahue G."/>
            <person name="Yang P."/>
            <person name="Li Q."/>
            <person name="Li C."/>
            <person name="Zhang P."/>
            <person name="Huang Z."/>
            <person name="Berger S.L."/>
            <person name="Reinberg D."/>
            <person name="Wang J."/>
            <person name="Liebig J."/>
        </authorList>
    </citation>
    <scope>NUCLEOTIDE SEQUENCE [LARGE SCALE GENOMIC DNA]</scope>
    <source>
        <strain evidence="11 12">R22 G/1</strain>
    </source>
</reference>